<dbReference type="GO" id="GO:0006338">
    <property type="term" value="P:chromatin remodeling"/>
    <property type="evidence" value="ECO:0007669"/>
    <property type="project" value="TreeGrafter"/>
</dbReference>
<organism evidence="3 4">
    <name type="scientific">Hapsidospora chrysogenum (strain ATCC 11550 / CBS 779.69 / DSM 880 / IAM 14645 / JCM 23072 / IMI 49137)</name>
    <name type="common">Acremonium chrysogenum</name>
    <dbReference type="NCBI Taxonomy" id="857340"/>
    <lineage>
        <taxon>Eukaryota</taxon>
        <taxon>Fungi</taxon>
        <taxon>Dikarya</taxon>
        <taxon>Ascomycota</taxon>
        <taxon>Pezizomycotina</taxon>
        <taxon>Sordariomycetes</taxon>
        <taxon>Hypocreomycetidae</taxon>
        <taxon>Hypocreales</taxon>
        <taxon>Bionectriaceae</taxon>
        <taxon>Hapsidospora</taxon>
    </lineage>
</organism>
<comment type="caution">
    <text evidence="3">The sequence shown here is derived from an EMBL/GenBank/DDBJ whole genome shotgun (WGS) entry which is preliminary data.</text>
</comment>
<evidence type="ECO:0000313" key="4">
    <source>
        <dbReference type="Proteomes" id="UP000029964"/>
    </source>
</evidence>
<dbReference type="PROSITE" id="PS50934">
    <property type="entry name" value="SWIRM"/>
    <property type="match status" value="1"/>
</dbReference>
<dbReference type="OrthoDB" id="5598695at2759"/>
<proteinExistence type="predicted"/>
<dbReference type="Proteomes" id="UP000029964">
    <property type="component" value="Unassembled WGS sequence"/>
</dbReference>
<dbReference type="AlphaFoldDB" id="A0A086SZM1"/>
<reference evidence="4" key="1">
    <citation type="journal article" date="2014" name="Genome Announc.">
        <title>Genome sequence and annotation of Acremonium chrysogenum, producer of the beta-lactam antibiotic cephalosporin C.</title>
        <authorList>
            <person name="Terfehr D."/>
            <person name="Dahlmann T.A."/>
            <person name="Specht T."/>
            <person name="Zadra I."/>
            <person name="Kuernsteiner H."/>
            <person name="Kueck U."/>
        </authorList>
    </citation>
    <scope>NUCLEOTIDE SEQUENCE [LARGE SCALE GENOMIC DNA]</scope>
    <source>
        <strain evidence="4">ATCC 11550 / CBS 779.69 / DSM 880 / IAM 14645 / JCM 23072 / IMI 49137</strain>
    </source>
</reference>
<dbReference type="PANTHER" id="PTHR12374:SF21">
    <property type="entry name" value="SWIRM DOMAIN-CONTAINING PROTEIN FUN19-RELATED"/>
    <property type="match status" value="1"/>
</dbReference>
<evidence type="ECO:0000313" key="3">
    <source>
        <dbReference type="EMBL" id="KFH42553.1"/>
    </source>
</evidence>
<feature type="domain" description="SWIRM" evidence="2">
    <location>
        <begin position="313"/>
        <end position="410"/>
    </location>
</feature>
<dbReference type="STRING" id="857340.A0A086SZM1"/>
<dbReference type="HOGENOM" id="CLU_042442_1_0_1"/>
<protein>
    <submittedName>
        <fullName evidence="3">SWIRM domain-containing protein-like protein</fullName>
    </submittedName>
</protein>
<feature type="compositionally biased region" description="Polar residues" evidence="1">
    <location>
        <begin position="267"/>
        <end position="277"/>
    </location>
</feature>
<dbReference type="PANTHER" id="PTHR12374">
    <property type="entry name" value="TRANSCRIPTIONAL ADAPTOR 2 ADA2 -RELATED"/>
    <property type="match status" value="1"/>
</dbReference>
<dbReference type="InterPro" id="IPR007526">
    <property type="entry name" value="SWIRM"/>
</dbReference>
<accession>A0A086SZM1</accession>
<feature type="compositionally biased region" description="Low complexity" evidence="1">
    <location>
        <begin position="10"/>
        <end position="34"/>
    </location>
</feature>
<dbReference type="SUPFAM" id="SSF46689">
    <property type="entry name" value="Homeodomain-like"/>
    <property type="match status" value="1"/>
</dbReference>
<sequence>MASQTASSPANTAHASMTAATTTTAAAAVAGPATQEVAKKMDITSLMSPPEPIFDSFHQDGHTGVNATATAPGPSSKQPLPMSPPVSPYRKPVSHPREPSTTPPAQHVRDPVLYPADDSATLSPSQEPPLFAPSELEEHRKIVNDHLRTRATDGFGSLEPPTPEQYHLALSFKSNIMKHFEANPKGWFIRQRALLVEADRERRANSNRYPAIMPAKPKRIIAAKPSRAQRVDRVTKPRGGPASGSAAPRTIRANGAGAASANPNPSKRSASRTSATPEPSRRAVAPNREDKDFNALPDYCPPLHSLPNRPNSLKVEWKGQPLDNSGDQNVRLLHPDEVALASNLRLDCATYLTSKRRIFERRLQCLRTGKEFRKTDAQQACKIDVNKASKLWTAFEKVGWLDAHWVQRFL</sequence>
<dbReference type="Gene3D" id="1.10.10.10">
    <property type="entry name" value="Winged helix-like DNA-binding domain superfamily/Winged helix DNA-binding domain"/>
    <property type="match status" value="1"/>
</dbReference>
<dbReference type="GO" id="GO:0006357">
    <property type="term" value="P:regulation of transcription by RNA polymerase II"/>
    <property type="evidence" value="ECO:0007669"/>
    <property type="project" value="TreeGrafter"/>
</dbReference>
<dbReference type="InterPro" id="IPR036388">
    <property type="entry name" value="WH-like_DNA-bd_sf"/>
</dbReference>
<feature type="region of interest" description="Disordered" evidence="1">
    <location>
        <begin position="1"/>
        <end position="131"/>
    </location>
</feature>
<name>A0A086SZM1_HAPC1</name>
<evidence type="ECO:0000256" key="1">
    <source>
        <dbReference type="SAM" id="MobiDB-lite"/>
    </source>
</evidence>
<dbReference type="Pfam" id="PF04433">
    <property type="entry name" value="SWIRM"/>
    <property type="match status" value="1"/>
</dbReference>
<evidence type="ECO:0000259" key="2">
    <source>
        <dbReference type="PROSITE" id="PS50934"/>
    </source>
</evidence>
<dbReference type="EMBL" id="JPKY01000091">
    <property type="protein sequence ID" value="KFH42553.1"/>
    <property type="molecule type" value="Genomic_DNA"/>
</dbReference>
<feature type="compositionally biased region" description="Polar residues" evidence="1">
    <location>
        <begin position="65"/>
        <end position="78"/>
    </location>
</feature>
<dbReference type="GO" id="GO:0003682">
    <property type="term" value="F:chromatin binding"/>
    <property type="evidence" value="ECO:0007669"/>
    <property type="project" value="TreeGrafter"/>
</dbReference>
<feature type="compositionally biased region" description="Low complexity" evidence="1">
    <location>
        <begin position="253"/>
        <end position="266"/>
    </location>
</feature>
<dbReference type="InterPro" id="IPR009057">
    <property type="entry name" value="Homeodomain-like_sf"/>
</dbReference>
<gene>
    <name evidence="3" type="ORF">ACRE_066990</name>
</gene>
<dbReference type="FunFam" id="1.10.10.10:FF:000087">
    <property type="entry name" value="Transcriptional adapter 2"/>
    <property type="match status" value="1"/>
</dbReference>
<keyword evidence="4" id="KW-1185">Reference proteome</keyword>
<dbReference type="GO" id="GO:0070210">
    <property type="term" value="C:Rpd3L-Expanded complex"/>
    <property type="evidence" value="ECO:0007669"/>
    <property type="project" value="TreeGrafter"/>
</dbReference>
<feature type="region of interest" description="Disordered" evidence="1">
    <location>
        <begin position="220"/>
        <end position="305"/>
    </location>
</feature>
<dbReference type="GO" id="GO:0003713">
    <property type="term" value="F:transcription coactivator activity"/>
    <property type="evidence" value="ECO:0007669"/>
    <property type="project" value="TreeGrafter"/>
</dbReference>